<dbReference type="InterPro" id="IPR005467">
    <property type="entry name" value="His_kinase_dom"/>
</dbReference>
<dbReference type="InterPro" id="IPR003594">
    <property type="entry name" value="HATPase_dom"/>
</dbReference>
<feature type="domain" description="HAMP" evidence="13">
    <location>
        <begin position="164"/>
        <end position="216"/>
    </location>
</feature>
<keyword evidence="8" id="KW-1133">Transmembrane helix</keyword>
<gene>
    <name evidence="14" type="ordered locus">Marky_1944</name>
</gene>
<evidence type="ECO:0000256" key="7">
    <source>
        <dbReference type="ARBA" id="ARBA00022777"/>
    </source>
</evidence>
<dbReference type="InterPro" id="IPR050428">
    <property type="entry name" value="TCS_sensor_his_kinase"/>
</dbReference>
<protein>
    <recommendedName>
        <fullName evidence="3">histidine kinase</fullName>
        <ecNumber evidence="3">2.7.13.3</ecNumber>
    </recommendedName>
</protein>
<keyword evidence="15" id="KW-1185">Reference proteome</keyword>
<dbReference type="HOGENOM" id="CLU_000445_89_6_0"/>
<evidence type="ECO:0000256" key="8">
    <source>
        <dbReference type="ARBA" id="ARBA00022989"/>
    </source>
</evidence>
<keyword evidence="4" id="KW-0597">Phosphoprotein</keyword>
<dbReference type="CDD" id="cd00075">
    <property type="entry name" value="HATPase"/>
    <property type="match status" value="1"/>
</dbReference>
<dbReference type="EMBL" id="CP002630">
    <property type="protein sequence ID" value="AEB12674.1"/>
    <property type="molecule type" value="Genomic_DNA"/>
</dbReference>
<evidence type="ECO:0000256" key="1">
    <source>
        <dbReference type="ARBA" id="ARBA00000085"/>
    </source>
</evidence>
<dbReference type="Gene3D" id="1.10.287.130">
    <property type="match status" value="1"/>
</dbReference>
<evidence type="ECO:0000256" key="11">
    <source>
        <dbReference type="SAM" id="Coils"/>
    </source>
</evidence>
<proteinExistence type="predicted"/>
<evidence type="ECO:0000256" key="10">
    <source>
        <dbReference type="ARBA" id="ARBA00023136"/>
    </source>
</evidence>
<dbReference type="InterPro" id="IPR036097">
    <property type="entry name" value="HisK_dim/P_sf"/>
</dbReference>
<evidence type="ECO:0000256" key="6">
    <source>
        <dbReference type="ARBA" id="ARBA00022692"/>
    </source>
</evidence>
<evidence type="ECO:0000256" key="5">
    <source>
        <dbReference type="ARBA" id="ARBA00022679"/>
    </source>
</evidence>
<keyword evidence="7 14" id="KW-0418">Kinase</keyword>
<dbReference type="AlphaFoldDB" id="F2NKL4"/>
<keyword evidence="11" id="KW-0175">Coiled coil</keyword>
<comment type="subcellular location">
    <subcellularLocation>
        <location evidence="2">Membrane</location>
    </subcellularLocation>
</comment>
<dbReference type="eggNOG" id="COG2205">
    <property type="taxonomic scope" value="Bacteria"/>
</dbReference>
<dbReference type="InterPro" id="IPR004358">
    <property type="entry name" value="Sig_transdc_His_kin-like_C"/>
</dbReference>
<keyword evidence="10" id="KW-0472">Membrane</keyword>
<dbReference type="SUPFAM" id="SSF47384">
    <property type="entry name" value="Homodimeric domain of signal transducing histidine kinase"/>
    <property type="match status" value="1"/>
</dbReference>
<evidence type="ECO:0000256" key="2">
    <source>
        <dbReference type="ARBA" id="ARBA00004370"/>
    </source>
</evidence>
<dbReference type="InterPro" id="IPR036890">
    <property type="entry name" value="HATPase_C_sf"/>
</dbReference>
<dbReference type="PROSITE" id="PS50109">
    <property type="entry name" value="HIS_KIN"/>
    <property type="match status" value="1"/>
</dbReference>
<dbReference type="GO" id="GO:0005886">
    <property type="term" value="C:plasma membrane"/>
    <property type="evidence" value="ECO:0007669"/>
    <property type="project" value="TreeGrafter"/>
</dbReference>
<evidence type="ECO:0000313" key="15">
    <source>
        <dbReference type="Proteomes" id="UP000007030"/>
    </source>
</evidence>
<dbReference type="STRING" id="869210.Marky_1944"/>
<dbReference type="SUPFAM" id="SSF55874">
    <property type="entry name" value="ATPase domain of HSP90 chaperone/DNA topoisomerase II/histidine kinase"/>
    <property type="match status" value="1"/>
</dbReference>
<dbReference type="Proteomes" id="UP000007030">
    <property type="component" value="Chromosome"/>
</dbReference>
<feature type="coiled-coil region" evidence="11">
    <location>
        <begin position="194"/>
        <end position="225"/>
    </location>
</feature>
<evidence type="ECO:0000313" key="14">
    <source>
        <dbReference type="EMBL" id="AEB12674.1"/>
    </source>
</evidence>
<evidence type="ECO:0000256" key="4">
    <source>
        <dbReference type="ARBA" id="ARBA00022553"/>
    </source>
</evidence>
<organism evidence="14 15">
    <name type="scientific">Marinithermus hydrothermalis (strain DSM 14884 / JCM 11576 / T1)</name>
    <dbReference type="NCBI Taxonomy" id="869210"/>
    <lineage>
        <taxon>Bacteria</taxon>
        <taxon>Thermotogati</taxon>
        <taxon>Deinococcota</taxon>
        <taxon>Deinococci</taxon>
        <taxon>Thermales</taxon>
        <taxon>Thermaceae</taxon>
        <taxon>Marinithermus</taxon>
    </lineage>
</organism>
<dbReference type="Pfam" id="PF02518">
    <property type="entry name" value="HATPase_c"/>
    <property type="match status" value="1"/>
</dbReference>
<dbReference type="PANTHER" id="PTHR45436:SF5">
    <property type="entry name" value="SENSOR HISTIDINE KINASE TRCS"/>
    <property type="match status" value="1"/>
</dbReference>
<dbReference type="Gene3D" id="3.30.565.10">
    <property type="entry name" value="Histidine kinase-like ATPase, C-terminal domain"/>
    <property type="match status" value="1"/>
</dbReference>
<accession>F2NKL4</accession>
<evidence type="ECO:0000259" key="13">
    <source>
        <dbReference type="PROSITE" id="PS50885"/>
    </source>
</evidence>
<keyword evidence="9" id="KW-0902">Two-component regulatory system</keyword>
<dbReference type="EC" id="2.7.13.3" evidence="3"/>
<dbReference type="PROSITE" id="PS50885">
    <property type="entry name" value="HAMP"/>
    <property type="match status" value="1"/>
</dbReference>
<comment type="catalytic activity">
    <reaction evidence="1">
        <text>ATP + protein L-histidine = ADP + protein N-phospho-L-histidine.</text>
        <dbReference type="EC" id="2.7.13.3"/>
    </reaction>
</comment>
<dbReference type="PANTHER" id="PTHR45436">
    <property type="entry name" value="SENSOR HISTIDINE KINASE YKOH"/>
    <property type="match status" value="1"/>
</dbReference>
<keyword evidence="6" id="KW-0812">Transmembrane</keyword>
<dbReference type="OrthoDB" id="9789238at2"/>
<dbReference type="PRINTS" id="PR00344">
    <property type="entry name" value="BCTRLSENSOR"/>
</dbReference>
<dbReference type="KEGG" id="mhd:Marky_1944"/>
<feature type="domain" description="Histidine kinase" evidence="12">
    <location>
        <begin position="224"/>
        <end position="420"/>
    </location>
</feature>
<sequence length="429" mass="45824">MTLRLRLSLLAALLLLGGLALFGGLAYLLFVEQQERELKALVARDLERLGALVQNPVVGARLLNTGQEGWVQQLVSRDGTVILPTGARPLPLYAEPTLDRSWGRPLLVAATPWRSPSGAVLGTIRVGLDVTEALAARATLLRSLVASGAVIALVALAVGLASLQRALRPLAELARQARGIDPANPRLARYRGPKDEVATLAQALNQALENIRARQQAERAALAEVAHELAAPLSLVAGHLESLAETHAGDARLLAARDAARELLYTSQDLLTLARGELERPLELRVFDLAEVAARVAREYPGVALAVEGPAEVAGSPERMTQLVRNLVRNAVQASGGTAGVRVALWATEEEVYLEVRDQGPGIPPEELPRVFERFYTRRGGAGLGLSVAQRIARQHGGEIRVASEVGKGSRFTVVLPSLAARIVEHDSA</sequence>
<evidence type="ECO:0000259" key="12">
    <source>
        <dbReference type="PROSITE" id="PS50109"/>
    </source>
</evidence>
<evidence type="ECO:0000256" key="9">
    <source>
        <dbReference type="ARBA" id="ARBA00023012"/>
    </source>
</evidence>
<evidence type="ECO:0000256" key="3">
    <source>
        <dbReference type="ARBA" id="ARBA00012438"/>
    </source>
</evidence>
<dbReference type="InterPro" id="IPR003660">
    <property type="entry name" value="HAMP_dom"/>
</dbReference>
<keyword evidence="5" id="KW-0808">Transferase</keyword>
<name>F2NKL4_MARHT</name>
<dbReference type="RefSeq" id="WP_013704719.1">
    <property type="nucleotide sequence ID" value="NC_015387.1"/>
</dbReference>
<dbReference type="GO" id="GO:0000155">
    <property type="term" value="F:phosphorelay sensor kinase activity"/>
    <property type="evidence" value="ECO:0007669"/>
    <property type="project" value="InterPro"/>
</dbReference>
<reference evidence="14 15" key="1">
    <citation type="journal article" date="2012" name="Stand. Genomic Sci.">
        <title>Complete genome sequence of the aerobic, heterotroph Marinithermus hydrothermalis type strain (T1(T)) from a deep-sea hydrothermal vent chimney.</title>
        <authorList>
            <person name="Copeland A."/>
            <person name="Gu W."/>
            <person name="Yasawong M."/>
            <person name="Lapidus A."/>
            <person name="Lucas S."/>
            <person name="Deshpande S."/>
            <person name="Pagani I."/>
            <person name="Tapia R."/>
            <person name="Cheng J.F."/>
            <person name="Goodwin L.A."/>
            <person name="Pitluck S."/>
            <person name="Liolios K."/>
            <person name="Ivanova N."/>
            <person name="Mavromatis K."/>
            <person name="Mikhailova N."/>
            <person name="Pati A."/>
            <person name="Chen A."/>
            <person name="Palaniappan K."/>
            <person name="Land M."/>
            <person name="Pan C."/>
            <person name="Brambilla E.M."/>
            <person name="Rohde M."/>
            <person name="Tindall B.J."/>
            <person name="Sikorski J."/>
            <person name="Goker M."/>
            <person name="Detter J.C."/>
            <person name="Bristow J."/>
            <person name="Eisen J.A."/>
            <person name="Markowitz V."/>
            <person name="Hugenholtz P."/>
            <person name="Kyrpides N.C."/>
            <person name="Klenk H.P."/>
            <person name="Woyke T."/>
        </authorList>
    </citation>
    <scope>NUCLEOTIDE SEQUENCE [LARGE SCALE GENOMIC DNA]</scope>
    <source>
        <strain evidence="15">DSM 14884 / JCM 11576 / T1</strain>
    </source>
</reference>
<dbReference type="SMART" id="SM00387">
    <property type="entry name" value="HATPase_c"/>
    <property type="match status" value="1"/>
</dbReference>